<evidence type="ECO:0000313" key="4">
    <source>
        <dbReference type="Proteomes" id="UP000735302"/>
    </source>
</evidence>
<feature type="domain" description="A-kinase anchor protein 7-like phosphoesterase" evidence="2">
    <location>
        <begin position="140"/>
        <end position="295"/>
    </location>
</feature>
<dbReference type="EMBL" id="BLXT01006448">
    <property type="protein sequence ID" value="GFO31834.1"/>
    <property type="molecule type" value="Genomic_DNA"/>
</dbReference>
<dbReference type="AlphaFoldDB" id="A0AAV4CGG0"/>
<dbReference type="Gene3D" id="3.90.1140.10">
    <property type="entry name" value="Cyclic phosphodiesterase"/>
    <property type="match status" value="1"/>
</dbReference>
<dbReference type="Proteomes" id="UP000735302">
    <property type="component" value="Unassembled WGS sequence"/>
</dbReference>
<evidence type="ECO:0000313" key="3">
    <source>
        <dbReference type="EMBL" id="GFO31834.1"/>
    </source>
</evidence>
<reference evidence="3 4" key="1">
    <citation type="journal article" date="2021" name="Elife">
        <title>Chloroplast acquisition without the gene transfer in kleptoplastic sea slugs, Plakobranchus ocellatus.</title>
        <authorList>
            <person name="Maeda T."/>
            <person name="Takahashi S."/>
            <person name="Yoshida T."/>
            <person name="Shimamura S."/>
            <person name="Takaki Y."/>
            <person name="Nagai Y."/>
            <person name="Toyoda A."/>
            <person name="Suzuki Y."/>
            <person name="Arimoto A."/>
            <person name="Ishii H."/>
            <person name="Satoh N."/>
            <person name="Nishiyama T."/>
            <person name="Hasebe M."/>
            <person name="Maruyama T."/>
            <person name="Minagawa J."/>
            <person name="Obokata J."/>
            <person name="Shigenobu S."/>
        </authorList>
    </citation>
    <scope>NUCLEOTIDE SEQUENCE [LARGE SCALE GENOMIC DNA]</scope>
</reference>
<sequence length="320" mass="36280">MRSQHTVSKNYKIKARNFLPLTLQNQIKAQVSVNQHRFVEQILRQGSSLFSPLFAHSQCLSAKMEQQDIEQIGCHGESCPIQTEQTAQAEDKERGFAAQDKGNPQLAQSKQSKERYKVKRRSNEMSESSNEVRPPKRISPNYFVAVQITDPQIHSVAKRIQDGILQASDVDISSTRIPPIKFHITLMVMHLEDEDAVKKAETTLEKLGPILSSKLGDREVTLEFKGLSVFGGGRVVFSPPQPSPSLDDLHMIAEEVVTQMRENGISSTDREEKQLHPHLTLFKFKNDKHLFRQERFPGEEHHEDNGHELVNREVSWGGAS</sequence>
<dbReference type="GO" id="GO:0010738">
    <property type="term" value="P:regulation of protein kinase A signaling"/>
    <property type="evidence" value="ECO:0007669"/>
    <property type="project" value="TreeGrafter"/>
</dbReference>
<dbReference type="PANTHER" id="PTHR15934">
    <property type="entry name" value="RNA 2',3'-CYCLIC PHOSPHODIESTERASE"/>
    <property type="match status" value="1"/>
</dbReference>
<dbReference type="InterPro" id="IPR009097">
    <property type="entry name" value="Cyclic_Pdiesterase"/>
</dbReference>
<evidence type="ECO:0000259" key="2">
    <source>
        <dbReference type="Pfam" id="PF10469"/>
    </source>
</evidence>
<feature type="compositionally biased region" description="Basic and acidic residues" evidence="1">
    <location>
        <begin position="297"/>
        <end position="311"/>
    </location>
</feature>
<accession>A0AAV4CGG0</accession>
<dbReference type="GO" id="GO:0034237">
    <property type="term" value="F:protein kinase A regulatory subunit binding"/>
    <property type="evidence" value="ECO:0007669"/>
    <property type="project" value="TreeGrafter"/>
</dbReference>
<name>A0AAV4CGG0_9GAST</name>
<keyword evidence="4" id="KW-1185">Reference proteome</keyword>
<dbReference type="Pfam" id="PF10469">
    <property type="entry name" value="AKAP7_NLS"/>
    <property type="match status" value="1"/>
</dbReference>
<organism evidence="3 4">
    <name type="scientific">Plakobranchus ocellatus</name>
    <dbReference type="NCBI Taxonomy" id="259542"/>
    <lineage>
        <taxon>Eukaryota</taxon>
        <taxon>Metazoa</taxon>
        <taxon>Spiralia</taxon>
        <taxon>Lophotrochozoa</taxon>
        <taxon>Mollusca</taxon>
        <taxon>Gastropoda</taxon>
        <taxon>Heterobranchia</taxon>
        <taxon>Euthyneura</taxon>
        <taxon>Panpulmonata</taxon>
        <taxon>Sacoglossa</taxon>
        <taxon>Placobranchoidea</taxon>
        <taxon>Plakobranchidae</taxon>
        <taxon>Plakobranchus</taxon>
    </lineage>
</organism>
<dbReference type="InterPro" id="IPR019510">
    <property type="entry name" value="AKAP7-like_phosphoesterase"/>
</dbReference>
<feature type="region of interest" description="Disordered" evidence="1">
    <location>
        <begin position="297"/>
        <end position="320"/>
    </location>
</feature>
<comment type="caution">
    <text evidence="3">The sequence shown here is derived from an EMBL/GenBank/DDBJ whole genome shotgun (WGS) entry which is preliminary data.</text>
</comment>
<feature type="region of interest" description="Disordered" evidence="1">
    <location>
        <begin position="89"/>
        <end position="136"/>
    </location>
</feature>
<dbReference type="PANTHER" id="PTHR15934:SF2">
    <property type="entry name" value="A-KINASE ANCHOR PROTEIN 7-LIKE PHOSPHOESTERASE DOMAIN-CONTAINING PROTEIN"/>
    <property type="match status" value="1"/>
</dbReference>
<evidence type="ECO:0000256" key="1">
    <source>
        <dbReference type="SAM" id="MobiDB-lite"/>
    </source>
</evidence>
<dbReference type="InterPro" id="IPR052641">
    <property type="entry name" value="AKAP7_isoform_gamma"/>
</dbReference>
<protein>
    <submittedName>
        <fullName evidence="3">A-kinase anchor protein 7 isoform gamma</fullName>
    </submittedName>
</protein>
<gene>
    <name evidence="3" type="ORF">PoB_005833900</name>
</gene>
<proteinExistence type="predicted"/>
<dbReference type="GO" id="GO:0005829">
    <property type="term" value="C:cytosol"/>
    <property type="evidence" value="ECO:0007669"/>
    <property type="project" value="TreeGrafter"/>
</dbReference>
<dbReference type="SUPFAM" id="SSF55144">
    <property type="entry name" value="LigT-like"/>
    <property type="match status" value="1"/>
</dbReference>